<comment type="caution">
    <text evidence="1">The sequence shown here is derived from an EMBL/GenBank/DDBJ whole genome shotgun (WGS) entry which is preliminary data.</text>
</comment>
<evidence type="ECO:0000313" key="2">
    <source>
        <dbReference type="Proteomes" id="UP000324222"/>
    </source>
</evidence>
<dbReference type="CDD" id="cd09275">
    <property type="entry name" value="RNase_HI_RT_DIRS1"/>
    <property type="match status" value="1"/>
</dbReference>
<gene>
    <name evidence="1" type="ORF">E2C01_061497</name>
</gene>
<sequence>MVLDTFRARVFPSPDQANHFHAVARQFLLAKAPLVSLWRFLLGHLASLARLVPGGHLQMWALQWCLKRHWRAVSDSDWWWVAPNRQYLQDLAWWLVPEHTLFSDASQLGWRAHLGDTLALGIWTVEEQELHMNYLELLAVFRALQSFEQALSESVVSVMSNNSTVVAYLRKSGGTRSEPLSTLSETVLRWCESRSISLCPVFIPGCRNVIVDVLSWECVSSEWTLHPKICRKVFKVWQSPLVIRRAYVSVSEEESCLLKVNAFEVRAIATSVLFRKVKSLDLVLKVGTWKSMTTFASFYLRDVTHRYLDTFSLGPIVSAPRVVH</sequence>
<evidence type="ECO:0008006" key="3">
    <source>
        <dbReference type="Google" id="ProtNLM"/>
    </source>
</evidence>
<dbReference type="EMBL" id="VSRR010026090">
    <property type="protein sequence ID" value="MPC67323.1"/>
    <property type="molecule type" value="Genomic_DNA"/>
</dbReference>
<name>A0A5B7HB41_PORTR</name>
<evidence type="ECO:0000313" key="1">
    <source>
        <dbReference type="EMBL" id="MPC67323.1"/>
    </source>
</evidence>
<organism evidence="1 2">
    <name type="scientific">Portunus trituberculatus</name>
    <name type="common">Swimming crab</name>
    <name type="synonym">Neptunus trituberculatus</name>
    <dbReference type="NCBI Taxonomy" id="210409"/>
    <lineage>
        <taxon>Eukaryota</taxon>
        <taxon>Metazoa</taxon>
        <taxon>Ecdysozoa</taxon>
        <taxon>Arthropoda</taxon>
        <taxon>Crustacea</taxon>
        <taxon>Multicrustacea</taxon>
        <taxon>Malacostraca</taxon>
        <taxon>Eumalacostraca</taxon>
        <taxon>Eucarida</taxon>
        <taxon>Decapoda</taxon>
        <taxon>Pleocyemata</taxon>
        <taxon>Brachyura</taxon>
        <taxon>Eubrachyura</taxon>
        <taxon>Portunoidea</taxon>
        <taxon>Portunidae</taxon>
        <taxon>Portuninae</taxon>
        <taxon>Portunus</taxon>
    </lineage>
</organism>
<dbReference type="AlphaFoldDB" id="A0A5B7HB41"/>
<proteinExistence type="predicted"/>
<accession>A0A5B7HB41</accession>
<dbReference type="OrthoDB" id="7477527at2759"/>
<dbReference type="Proteomes" id="UP000324222">
    <property type="component" value="Unassembled WGS sequence"/>
</dbReference>
<dbReference type="PANTHER" id="PTHR33050">
    <property type="entry name" value="REVERSE TRANSCRIPTASE DOMAIN-CONTAINING PROTEIN"/>
    <property type="match status" value="1"/>
</dbReference>
<protein>
    <recommendedName>
        <fullName evidence="3">RNase H type-1 domain-containing protein</fullName>
    </recommendedName>
</protein>
<reference evidence="1 2" key="1">
    <citation type="submission" date="2019-05" db="EMBL/GenBank/DDBJ databases">
        <title>Another draft genome of Portunus trituberculatus and its Hox gene families provides insights of decapod evolution.</title>
        <authorList>
            <person name="Jeong J.-H."/>
            <person name="Song I."/>
            <person name="Kim S."/>
            <person name="Choi T."/>
            <person name="Kim D."/>
            <person name="Ryu S."/>
            <person name="Kim W."/>
        </authorList>
    </citation>
    <scope>NUCLEOTIDE SEQUENCE [LARGE SCALE GENOMIC DNA]</scope>
    <source>
        <tissue evidence="1">Muscle</tissue>
    </source>
</reference>
<dbReference type="InterPro" id="IPR052055">
    <property type="entry name" value="Hepadnavirus_pol/RT"/>
</dbReference>
<keyword evidence="2" id="KW-1185">Reference proteome</keyword>
<dbReference type="PANTHER" id="PTHR33050:SF7">
    <property type="entry name" value="RIBONUCLEASE H"/>
    <property type="match status" value="1"/>
</dbReference>